<protein>
    <submittedName>
        <fullName evidence="3">Uncharacterized protein</fullName>
    </submittedName>
</protein>
<keyword evidence="2" id="KW-0472">Membrane</keyword>
<feature type="compositionally biased region" description="Low complexity" evidence="1">
    <location>
        <begin position="1"/>
        <end position="14"/>
    </location>
</feature>
<feature type="compositionally biased region" description="Polar residues" evidence="1">
    <location>
        <begin position="420"/>
        <end position="440"/>
    </location>
</feature>
<keyword evidence="2" id="KW-1133">Transmembrane helix</keyword>
<feature type="compositionally biased region" description="Basic and acidic residues" evidence="1">
    <location>
        <begin position="393"/>
        <end position="417"/>
    </location>
</feature>
<evidence type="ECO:0000313" key="3">
    <source>
        <dbReference type="EMBL" id="QHT32499.1"/>
    </source>
</evidence>
<keyword evidence="2" id="KW-0812">Transmembrane</keyword>
<evidence type="ECO:0000256" key="2">
    <source>
        <dbReference type="SAM" id="Phobius"/>
    </source>
</evidence>
<dbReference type="AlphaFoldDB" id="A0A6C0EW20"/>
<sequence>MSNTTNSSDNSDNSAIKNKKGPAPITMKESGSFLLTLLGKLFVLGIVVVVGTCLVYTCRVAQSNILPTDMNFTPYTDVIPIIIGGDKVVNIDIVKTAEGIFSTKLIFPLTENIEDLKKEGFIGYLNKLKDPKAGNSFYLYIATTIQQILANNLAIINWVYGSMVNNFFNESIIIFLAPFLSVFVNFCTSIINGFYFAFLWFYNLSLLFSTTTSDKTAWTSNSMWSFMNWWKTLIVVWVAILVFLFFGLGIIVPAVATLSTIFCGLLPLFMKAKKVDGVGAGAGATKSSYSIKDALMNVLKYKMSVIMYIISFFVIVDANACFGGYEAFIAVVACLLLYFFTNVYKQYVPTGATGWKNDFTQATKLSPADALVADVDQAIKTAALKKEQESAAQEKELQQESVQKKNDEIELTDDKEGQNAGLSESPASAPDSGSVTTQGNSVDLAKDFDHILLEKPIIGGKRVISRKNTSRKIMEKILIVEQ</sequence>
<accession>A0A6C0EW20</accession>
<feature type="region of interest" description="Disordered" evidence="1">
    <location>
        <begin position="1"/>
        <end position="23"/>
    </location>
</feature>
<organism evidence="3">
    <name type="scientific">viral metagenome</name>
    <dbReference type="NCBI Taxonomy" id="1070528"/>
    <lineage>
        <taxon>unclassified sequences</taxon>
        <taxon>metagenomes</taxon>
        <taxon>organismal metagenomes</taxon>
    </lineage>
</organism>
<reference evidence="3" key="1">
    <citation type="journal article" date="2020" name="Nature">
        <title>Giant virus diversity and host interactions through global metagenomics.</title>
        <authorList>
            <person name="Schulz F."/>
            <person name="Roux S."/>
            <person name="Paez-Espino D."/>
            <person name="Jungbluth S."/>
            <person name="Walsh D.A."/>
            <person name="Denef V.J."/>
            <person name="McMahon K.D."/>
            <person name="Konstantinidis K.T."/>
            <person name="Eloe-Fadrosh E.A."/>
            <person name="Kyrpides N.C."/>
            <person name="Woyke T."/>
        </authorList>
    </citation>
    <scope>NUCLEOTIDE SEQUENCE</scope>
    <source>
        <strain evidence="3">GVMAG-M-3300009161-30</strain>
    </source>
</reference>
<proteinExistence type="predicted"/>
<feature type="transmembrane region" description="Helical" evidence="2">
    <location>
        <begin position="33"/>
        <end position="56"/>
    </location>
</feature>
<evidence type="ECO:0000256" key="1">
    <source>
        <dbReference type="SAM" id="MobiDB-lite"/>
    </source>
</evidence>
<feature type="transmembrane region" description="Helical" evidence="2">
    <location>
        <begin position="167"/>
        <end position="187"/>
    </location>
</feature>
<dbReference type="EMBL" id="MN738944">
    <property type="protein sequence ID" value="QHT32499.1"/>
    <property type="molecule type" value="Genomic_DNA"/>
</dbReference>
<name>A0A6C0EW20_9ZZZZ</name>
<feature type="transmembrane region" description="Helical" evidence="2">
    <location>
        <begin position="137"/>
        <end position="161"/>
    </location>
</feature>
<feature type="transmembrane region" description="Helical" evidence="2">
    <location>
        <begin position="322"/>
        <end position="340"/>
    </location>
</feature>
<feature type="region of interest" description="Disordered" evidence="1">
    <location>
        <begin position="393"/>
        <end position="440"/>
    </location>
</feature>
<feature type="transmembrane region" description="Helical" evidence="2">
    <location>
        <begin position="233"/>
        <end position="266"/>
    </location>
</feature>